<keyword evidence="7 10" id="KW-0811">Translocation</keyword>
<evidence type="ECO:0000313" key="14">
    <source>
        <dbReference type="EMBL" id="RPD87263.1"/>
    </source>
</evidence>
<dbReference type="Gene3D" id="1.10.3370.10">
    <property type="entry name" value="SecY subunit domain"/>
    <property type="match status" value="1"/>
</dbReference>
<keyword evidence="10" id="KW-1003">Cell membrane</keyword>
<keyword evidence="15" id="KW-1185">Reference proteome</keyword>
<dbReference type="EMBL" id="RPFL01000014">
    <property type="protein sequence ID" value="RPD87263.1"/>
    <property type="molecule type" value="Genomic_DNA"/>
</dbReference>
<feature type="transmembrane region" description="Helical" evidence="10">
    <location>
        <begin position="20"/>
        <end position="38"/>
    </location>
</feature>
<dbReference type="PANTHER" id="PTHR10906">
    <property type="entry name" value="SECY/SEC61-ALPHA FAMILY MEMBER"/>
    <property type="match status" value="1"/>
</dbReference>
<comment type="subcellular location">
    <subcellularLocation>
        <location evidence="10">Cell membrane</location>
        <topology evidence="10">Multi-pass membrane protein</topology>
    </subcellularLocation>
    <subcellularLocation>
        <location evidence="1 12">Membrane</location>
        <topology evidence="1 12">Multi-pass membrane protein</topology>
    </subcellularLocation>
</comment>
<feature type="transmembrane region" description="Helical" evidence="10">
    <location>
        <begin position="207"/>
        <end position="230"/>
    </location>
</feature>
<dbReference type="GO" id="GO:0065002">
    <property type="term" value="P:intracellular protein transmembrane transport"/>
    <property type="evidence" value="ECO:0007669"/>
    <property type="project" value="UniProtKB-UniRule"/>
</dbReference>
<protein>
    <recommendedName>
        <fullName evidence="9 10">Protein translocase subunit SecY</fullName>
    </recommendedName>
</protein>
<dbReference type="PIRSF" id="PIRSF004557">
    <property type="entry name" value="SecY"/>
    <property type="match status" value="1"/>
</dbReference>
<dbReference type="PROSITE" id="PS00755">
    <property type="entry name" value="SECY_1"/>
    <property type="match status" value="1"/>
</dbReference>
<feature type="transmembrane region" description="Helical" evidence="10">
    <location>
        <begin position="361"/>
        <end position="383"/>
    </location>
</feature>
<evidence type="ECO:0000256" key="9">
    <source>
        <dbReference type="ARBA" id="ARBA00039733"/>
    </source>
</evidence>
<dbReference type="InterPro" id="IPR023201">
    <property type="entry name" value="SecY_dom_sf"/>
</dbReference>
<dbReference type="FunFam" id="1.10.3370.10:FF:000001">
    <property type="entry name" value="Preprotein translocase subunit SecY"/>
    <property type="match status" value="1"/>
</dbReference>
<comment type="subunit">
    <text evidence="10">Component of the Sec protein translocase complex. Heterotrimer consisting of SecY, SecE and SecG subunits. The heterotrimers can form oligomers, although 1 heterotrimer is thought to be able to translocate proteins. Interacts with the ribosome. Interacts with SecDF, and other proteins may be involved. Interacts with SecA.</text>
</comment>
<evidence type="ECO:0000256" key="13">
    <source>
        <dbReference type="RuleBase" id="RU004349"/>
    </source>
</evidence>
<feature type="transmembrane region" description="Helical" evidence="10">
    <location>
        <begin position="308"/>
        <end position="330"/>
    </location>
</feature>
<accession>A0A3N4NJ75</accession>
<evidence type="ECO:0000256" key="4">
    <source>
        <dbReference type="ARBA" id="ARBA00022692"/>
    </source>
</evidence>
<evidence type="ECO:0000256" key="2">
    <source>
        <dbReference type="ARBA" id="ARBA00005751"/>
    </source>
</evidence>
<feature type="transmembrane region" description="Helical" evidence="10">
    <location>
        <begin position="116"/>
        <end position="137"/>
    </location>
</feature>
<evidence type="ECO:0000256" key="8">
    <source>
        <dbReference type="ARBA" id="ARBA00023136"/>
    </source>
</evidence>
<dbReference type="NCBIfam" id="TIGR00967">
    <property type="entry name" value="3a0501s007"/>
    <property type="match status" value="1"/>
</dbReference>
<dbReference type="RefSeq" id="WP_123804185.1">
    <property type="nucleotide sequence ID" value="NZ_RPFL01000014.1"/>
</dbReference>
<proteinExistence type="inferred from homology"/>
<keyword evidence="4 10" id="KW-0812">Transmembrane</keyword>
<feature type="transmembrane region" description="Helical" evidence="10">
    <location>
        <begin position="72"/>
        <end position="96"/>
    </location>
</feature>
<feature type="transmembrane region" description="Helical" evidence="10">
    <location>
        <begin position="266"/>
        <end position="288"/>
    </location>
</feature>
<dbReference type="InterPro" id="IPR030659">
    <property type="entry name" value="SecY_CS"/>
</dbReference>
<dbReference type="GO" id="GO:0006605">
    <property type="term" value="P:protein targeting"/>
    <property type="evidence" value="ECO:0007669"/>
    <property type="project" value="UniProtKB-UniRule"/>
</dbReference>
<dbReference type="InterPro" id="IPR026593">
    <property type="entry name" value="SecY"/>
</dbReference>
<comment type="function">
    <text evidence="10 11">The central subunit of the protein translocation channel SecYEG. Consists of two halves formed by TMs 1-5 and 6-10. These two domains form a lateral gate at the front which open onto the bilayer between TMs 2 and 7, and are clamped together by SecE at the back. The channel is closed by both a pore ring composed of hydrophobic SecY resides and a short helix (helix 2A) on the extracellular side of the membrane which forms a plug. The plug probably moves laterally to allow the channel to open. The ring and the pore may move independently.</text>
</comment>
<keyword evidence="6 10" id="KW-1133">Transmembrane helix</keyword>
<dbReference type="SUPFAM" id="SSF103491">
    <property type="entry name" value="Preprotein translocase SecY subunit"/>
    <property type="match status" value="1"/>
</dbReference>
<keyword evidence="8 10" id="KW-0472">Membrane</keyword>
<dbReference type="PROSITE" id="PS00756">
    <property type="entry name" value="SECY_2"/>
    <property type="match status" value="1"/>
</dbReference>
<feature type="transmembrane region" description="Helical" evidence="10">
    <location>
        <begin position="389"/>
        <end position="408"/>
    </location>
</feature>
<dbReference type="InterPro" id="IPR002208">
    <property type="entry name" value="SecY/SEC61-alpha"/>
</dbReference>
<feature type="transmembrane region" description="Helical" evidence="10">
    <location>
        <begin position="149"/>
        <end position="168"/>
    </location>
</feature>
<keyword evidence="3 10" id="KW-0813">Transport</keyword>
<comment type="caution">
    <text evidence="14">The sequence shown here is derived from an EMBL/GenBank/DDBJ whole genome shotgun (WGS) entry which is preliminary data.</text>
</comment>
<dbReference type="PRINTS" id="PR00303">
    <property type="entry name" value="SECYTRNLCASE"/>
</dbReference>
<dbReference type="HAMAP" id="MF_01465">
    <property type="entry name" value="SecY"/>
    <property type="match status" value="1"/>
</dbReference>
<evidence type="ECO:0000256" key="11">
    <source>
        <dbReference type="RuleBase" id="RU000537"/>
    </source>
</evidence>
<evidence type="ECO:0000256" key="10">
    <source>
        <dbReference type="HAMAP-Rule" id="MF_01465"/>
    </source>
</evidence>
<dbReference type="Pfam" id="PF00344">
    <property type="entry name" value="SecY"/>
    <property type="match status" value="1"/>
</dbReference>
<dbReference type="GO" id="GO:0005886">
    <property type="term" value="C:plasma membrane"/>
    <property type="evidence" value="ECO:0007669"/>
    <property type="project" value="UniProtKB-SubCell"/>
</dbReference>
<evidence type="ECO:0000256" key="12">
    <source>
        <dbReference type="RuleBase" id="RU003484"/>
    </source>
</evidence>
<evidence type="ECO:0000256" key="6">
    <source>
        <dbReference type="ARBA" id="ARBA00022989"/>
    </source>
</evidence>
<comment type="similarity">
    <text evidence="2 10 13">Belongs to the SecY/SEC61-alpha family.</text>
</comment>
<keyword evidence="5 10" id="KW-0653">Protein transport</keyword>
<organism evidence="14 15">
    <name type="scientific">Neisseria weixii</name>
    <dbReference type="NCBI Taxonomy" id="1853276"/>
    <lineage>
        <taxon>Bacteria</taxon>
        <taxon>Pseudomonadati</taxon>
        <taxon>Pseudomonadota</taxon>
        <taxon>Betaproteobacteria</taxon>
        <taxon>Neisseriales</taxon>
        <taxon>Neisseriaceae</taxon>
        <taxon>Neisseria</taxon>
    </lineage>
</organism>
<evidence type="ECO:0000313" key="15">
    <source>
        <dbReference type="Proteomes" id="UP000272412"/>
    </source>
</evidence>
<sequence>MASQQSSSGLSKFGDLKKRLLFLIGALVVFRIGAHIPVPGVDAVALAKLYESAGNGILGMLNMFSGGSLERFSIFAIGIMPYISASIIVQLASEILPSLKALKKEGEAGRKIITKYTRYGTVLLAILQSFGVATFVFQQGIVVANQLEFYISTVVCLVTGTMFLMWLGEQITERGIGNGISLIITAGIAAGIPAGILQLWTLTSQGAMSMLMALSIVIGAFLLIYIVVYFESAQRKIPVHYAKRQFGHVGQGQNTHMPFKLNMAGVIPPIFASSIILFPSTLLSWFGSNNTDSMLHKVAAMLQHGQPLYILIFAATIIFFCYFYTALVFSPKEMAENLKKSGAFVPGIRPGDQTSRYLEKVVLYLTLFGALYITIICLIPEFLTTALNVPFYLGGTSLLILVVVTMDFSTQINSYRMTQQYESLMNRPDMKSLSRK</sequence>
<dbReference type="AlphaFoldDB" id="A0A3N4NJ75"/>
<evidence type="ECO:0000256" key="3">
    <source>
        <dbReference type="ARBA" id="ARBA00022448"/>
    </source>
</evidence>
<evidence type="ECO:0000256" key="1">
    <source>
        <dbReference type="ARBA" id="ARBA00004141"/>
    </source>
</evidence>
<reference evidence="14 15" key="1">
    <citation type="submission" date="2018-11" db="EMBL/GenBank/DDBJ databases">
        <title>Neisseria weixii sp. nov. isolated from the rectal contents of plateau pika (Ochotona cruzoniae).</title>
        <authorList>
            <person name="Zhang G."/>
        </authorList>
    </citation>
    <scope>NUCLEOTIDE SEQUENCE [LARGE SCALE GENOMIC DNA]</scope>
    <source>
        <strain evidence="14 15">10009</strain>
    </source>
</reference>
<evidence type="ECO:0000256" key="5">
    <source>
        <dbReference type="ARBA" id="ARBA00022927"/>
    </source>
</evidence>
<dbReference type="Proteomes" id="UP000272412">
    <property type="component" value="Unassembled WGS sequence"/>
</dbReference>
<gene>
    <name evidence="10 14" type="primary">secY</name>
    <name evidence="14" type="ORF">EGK74_06085</name>
</gene>
<dbReference type="GO" id="GO:0043952">
    <property type="term" value="P:protein transport by the Sec complex"/>
    <property type="evidence" value="ECO:0007669"/>
    <property type="project" value="UniProtKB-UniRule"/>
</dbReference>
<evidence type="ECO:0000256" key="7">
    <source>
        <dbReference type="ARBA" id="ARBA00023010"/>
    </source>
</evidence>
<name>A0A3N4NJ75_9NEIS</name>
<feature type="transmembrane region" description="Helical" evidence="10">
    <location>
        <begin position="180"/>
        <end position="201"/>
    </location>
</feature>
<dbReference type="OrthoDB" id="9809248at2"/>